<sequence length="179" mass="19833">MDCRGMQPQKSAHGSSKRKASADVEFPWQRVQVHRRFPSAVPGAANAGYEGRGLSLNQEKRVPSSEPTPNYFLFLVRPLKKGSRLVMIHIVGICRDRTKTSTIYDGTRRVVHRERKRIALAEQQSSVKAPCQSSGQMSGASRSTRPPRSPQSAHQRRATGGRRCVRAGICGLISPVETR</sequence>
<protein>
    <submittedName>
        <fullName evidence="1">Uncharacterized protein</fullName>
    </submittedName>
</protein>
<dbReference type="Proteomes" id="UP000805193">
    <property type="component" value="Unassembled WGS sequence"/>
</dbReference>
<name>A0AC60NS27_IXOPE</name>
<evidence type="ECO:0000313" key="2">
    <source>
        <dbReference type="Proteomes" id="UP000805193"/>
    </source>
</evidence>
<accession>A0AC60NS27</accession>
<reference evidence="1 2" key="1">
    <citation type="journal article" date="2020" name="Cell">
        <title>Large-Scale Comparative Analyses of Tick Genomes Elucidate Their Genetic Diversity and Vector Capacities.</title>
        <authorList>
            <consortium name="Tick Genome and Microbiome Consortium (TIGMIC)"/>
            <person name="Jia N."/>
            <person name="Wang J."/>
            <person name="Shi W."/>
            <person name="Du L."/>
            <person name="Sun Y."/>
            <person name="Zhan W."/>
            <person name="Jiang J.F."/>
            <person name="Wang Q."/>
            <person name="Zhang B."/>
            <person name="Ji P."/>
            <person name="Bell-Sakyi L."/>
            <person name="Cui X.M."/>
            <person name="Yuan T.T."/>
            <person name="Jiang B.G."/>
            <person name="Yang W.F."/>
            <person name="Lam T.T."/>
            <person name="Chang Q.C."/>
            <person name="Ding S.J."/>
            <person name="Wang X.J."/>
            <person name="Zhu J.G."/>
            <person name="Ruan X.D."/>
            <person name="Zhao L."/>
            <person name="Wei J.T."/>
            <person name="Ye R.Z."/>
            <person name="Que T.C."/>
            <person name="Du C.H."/>
            <person name="Zhou Y.H."/>
            <person name="Cheng J.X."/>
            <person name="Dai P.F."/>
            <person name="Guo W.B."/>
            <person name="Han X.H."/>
            <person name="Huang E.J."/>
            <person name="Li L.F."/>
            <person name="Wei W."/>
            <person name="Gao Y.C."/>
            <person name="Liu J.Z."/>
            <person name="Shao H.Z."/>
            <person name="Wang X."/>
            <person name="Wang C.C."/>
            <person name="Yang T.C."/>
            <person name="Huo Q.B."/>
            <person name="Li W."/>
            <person name="Chen H.Y."/>
            <person name="Chen S.E."/>
            <person name="Zhou L.G."/>
            <person name="Ni X.B."/>
            <person name="Tian J.H."/>
            <person name="Sheng Y."/>
            <person name="Liu T."/>
            <person name="Pan Y.S."/>
            <person name="Xia L.Y."/>
            <person name="Li J."/>
            <person name="Zhao F."/>
            <person name="Cao W.C."/>
        </authorList>
    </citation>
    <scope>NUCLEOTIDE SEQUENCE [LARGE SCALE GENOMIC DNA]</scope>
    <source>
        <strain evidence="1">Iper-2018</strain>
    </source>
</reference>
<comment type="caution">
    <text evidence="1">The sequence shown here is derived from an EMBL/GenBank/DDBJ whole genome shotgun (WGS) entry which is preliminary data.</text>
</comment>
<keyword evidence="2" id="KW-1185">Reference proteome</keyword>
<proteinExistence type="predicted"/>
<gene>
    <name evidence="1" type="ORF">HPB47_012964</name>
</gene>
<evidence type="ECO:0000313" key="1">
    <source>
        <dbReference type="EMBL" id="KAG0409921.1"/>
    </source>
</evidence>
<dbReference type="EMBL" id="JABSTQ010011576">
    <property type="protein sequence ID" value="KAG0409921.1"/>
    <property type="molecule type" value="Genomic_DNA"/>
</dbReference>
<organism evidence="1 2">
    <name type="scientific">Ixodes persulcatus</name>
    <name type="common">Taiga tick</name>
    <dbReference type="NCBI Taxonomy" id="34615"/>
    <lineage>
        <taxon>Eukaryota</taxon>
        <taxon>Metazoa</taxon>
        <taxon>Ecdysozoa</taxon>
        <taxon>Arthropoda</taxon>
        <taxon>Chelicerata</taxon>
        <taxon>Arachnida</taxon>
        <taxon>Acari</taxon>
        <taxon>Parasitiformes</taxon>
        <taxon>Ixodida</taxon>
        <taxon>Ixodoidea</taxon>
        <taxon>Ixodidae</taxon>
        <taxon>Ixodinae</taxon>
        <taxon>Ixodes</taxon>
    </lineage>
</organism>